<proteinExistence type="predicted"/>
<keyword evidence="2" id="KW-1185">Reference proteome</keyword>
<reference evidence="1 2" key="1">
    <citation type="journal article" date="2020" name="Phytopathology">
        <title>Genome Sequence Resources of Colletotrichum truncatum, C. plurivorum, C. musicola, and C. sojae: Four Species Pathogenic to Soybean (Glycine max).</title>
        <authorList>
            <person name="Rogerio F."/>
            <person name="Boufleur T.R."/>
            <person name="Ciampi-Guillardi M."/>
            <person name="Sukno S.A."/>
            <person name="Thon M.R."/>
            <person name="Massola Junior N.S."/>
            <person name="Baroncelli R."/>
        </authorList>
    </citation>
    <scope>NUCLEOTIDE SEQUENCE [LARGE SCALE GENOMIC DNA]</scope>
    <source>
        <strain evidence="1 2">CMES1059</strain>
    </source>
</reference>
<protein>
    <submittedName>
        <fullName evidence="1">ATPase</fullName>
    </submittedName>
</protein>
<dbReference type="EMBL" id="VUJX02000011">
    <property type="protein sequence ID" value="KAL0930338.1"/>
    <property type="molecule type" value="Genomic_DNA"/>
</dbReference>
<dbReference type="Proteomes" id="UP000805649">
    <property type="component" value="Unassembled WGS sequence"/>
</dbReference>
<sequence>MAYRERSRQYEHLAPTSRDRPDTETDVSRRRVRPPPRNPPPPRSRNVPRPRPRPPSSNSCDEEQDEDESPDDEAVSVLSRSPPPQVKHRPKYIINWRSELCRLLQVSDHTSDDEILELMDEAEEKLRDAERLQYQFATDPGPLRSQVVYKIRCYEARYNPDMVYLDPPLVVDSGTYHSHLIGSRGITNMELYLERNKNISVLVHREYACCKGPTFVKRPSQGEKSTEADLELFFEREHVELVSEELQTALTDLSELALNDIPHPRFDGGKPGAISYPYLWWFHRRGEIENALKKMSLADQLHIEVVQNYMQERLKSDWSRVDELTARGMITLELLEYIFVPNSILISKARGNSIAQLDGLTAQNWLMVDSYLPERFAARIQGSFWEFSGSFQSRSVTLPLVHVPVISSTEEFRIIDLAVYPARFAEKSVPEALRRRGEMFWKCRYRHYVSYVKDAPDVVQPLFNSRFMVDMETYNKMHSVQPQEQRPPDRRHHEAERSPIDMSSETPPSEDGFLMCLPSTLRGFDMNKKEWRLLEVAFMREVVWNDEAFKDLVINPKTKRLVQAVVTNRLRSEEGTDLIKGKGNGLFILLHGGPGTGKTLTAESVAEIARKPLYKVTCGDIGTKADEVEKYLEVVSLLGKTWGCGMLSLILAQVSEAETFLKTVVLLDEADVFLEQRSLANLERNALVSVFLRVLEYYDGILILTTNRVGTFDEAFKSRIQLNLRYSNLDREQRLMIWGNFINRLEAMSRKQTSVSGEYGINAAEIRKNLDALADENLNGREIRNAISTARQLSSYQKEPLEYEHLKTVIDEARKFEGYLEELHQGLSADEIQHDIGAR</sequence>
<gene>
    <name evidence="1" type="ORF">CTRU02_214413</name>
</gene>
<evidence type="ECO:0000313" key="1">
    <source>
        <dbReference type="EMBL" id="KAL0930338.1"/>
    </source>
</evidence>
<comment type="caution">
    <text evidence="1">The sequence shown here is derived from an EMBL/GenBank/DDBJ whole genome shotgun (WGS) entry which is preliminary data.</text>
</comment>
<accession>A0ACC3YEQ7</accession>
<evidence type="ECO:0000313" key="2">
    <source>
        <dbReference type="Proteomes" id="UP000805649"/>
    </source>
</evidence>
<name>A0ACC3YEQ7_COLTU</name>
<organism evidence="1 2">
    <name type="scientific">Colletotrichum truncatum</name>
    <name type="common">Anthracnose fungus</name>
    <name type="synonym">Colletotrichum capsici</name>
    <dbReference type="NCBI Taxonomy" id="5467"/>
    <lineage>
        <taxon>Eukaryota</taxon>
        <taxon>Fungi</taxon>
        <taxon>Dikarya</taxon>
        <taxon>Ascomycota</taxon>
        <taxon>Pezizomycotina</taxon>
        <taxon>Sordariomycetes</taxon>
        <taxon>Hypocreomycetidae</taxon>
        <taxon>Glomerellales</taxon>
        <taxon>Glomerellaceae</taxon>
        <taxon>Colletotrichum</taxon>
        <taxon>Colletotrichum truncatum species complex</taxon>
    </lineage>
</organism>